<comment type="caution">
    <text evidence="1">The sequence shown here is derived from an EMBL/GenBank/DDBJ whole genome shotgun (WGS) entry which is preliminary data.</text>
</comment>
<reference evidence="1 2" key="1">
    <citation type="submission" date="2018-05" db="EMBL/GenBank/DDBJ databases">
        <title>A metagenomic window into the 2 km-deep terrestrial subsurface aquifer revealed taxonomically and functionally diverse microbial community comprising novel uncultured bacterial lineages.</title>
        <authorList>
            <person name="Kadnikov V.V."/>
            <person name="Mardanov A.V."/>
            <person name="Beletsky A.V."/>
            <person name="Banks D."/>
            <person name="Pimenov N.V."/>
            <person name="Frank Y.A."/>
            <person name="Karnachuk O.V."/>
            <person name="Ravin N.V."/>
        </authorList>
    </citation>
    <scope>NUCLEOTIDE SEQUENCE [LARGE SCALE GENOMIC DNA]</scope>
    <source>
        <strain evidence="1">BY5</strain>
    </source>
</reference>
<dbReference type="Proteomes" id="UP000252355">
    <property type="component" value="Unassembled WGS sequence"/>
</dbReference>
<evidence type="ECO:0000313" key="1">
    <source>
        <dbReference type="EMBL" id="RCK78162.1"/>
    </source>
</evidence>
<proteinExistence type="predicted"/>
<organism evidence="1 2">
    <name type="scientific">Candidatus Ozemobacter sibiricus</name>
    <dbReference type="NCBI Taxonomy" id="2268124"/>
    <lineage>
        <taxon>Bacteria</taxon>
        <taxon>Candidatus Ozemobacteria</taxon>
        <taxon>Candidatus Ozemobacterales</taxon>
        <taxon>Candidatus Ozemobacteraceae</taxon>
        <taxon>Candidatus Ozemobacter</taxon>
    </lineage>
</organism>
<protein>
    <recommendedName>
        <fullName evidence="3">CHAT domain-containing protein</fullName>
    </recommendedName>
</protein>
<evidence type="ECO:0000313" key="2">
    <source>
        <dbReference type="Proteomes" id="UP000252355"/>
    </source>
</evidence>
<name>A0A367ZL80_9BACT</name>
<sequence length="289" mass="33533">MYYRNRQSRRLVFLLAAVLLVIFLNGAKKRTAAPTPARKEPKRTHANYVPKGRPWYERMFADGVLRIALFWGWDHPRETIEAVFPAFEMLNGKTVYFNGRAARIELGVFTSVTPNAKALFKDALEDPTIDVVIYSGHARYGGGMAFSDKDDIFRSGNGELIEDRHETPYRYYHATSEDLDATRFPPEYRIIMLNSCDSEAHFRQSWTRRFSECAAPIDLLTVEFPVFNLYDHVRILNLVRDLLALSDWKTIKQHYDSEVHRRKNRLVVYPVFVPDSDEYASFEDAVAHD</sequence>
<evidence type="ECO:0008006" key="3">
    <source>
        <dbReference type="Google" id="ProtNLM"/>
    </source>
</evidence>
<dbReference type="AlphaFoldDB" id="A0A367ZL80"/>
<accession>A0A367ZL80</accession>
<dbReference type="EMBL" id="QOQW01000026">
    <property type="protein sequence ID" value="RCK78162.1"/>
    <property type="molecule type" value="Genomic_DNA"/>
</dbReference>
<gene>
    <name evidence="1" type="ORF">OZSIB_1678</name>
</gene>